<dbReference type="Ensembl" id="ENSHCOT00000002661.1">
    <property type="protein sequence ID" value="ENSHCOP00000021812.1"/>
    <property type="gene ID" value="ENSHCOG00000008948.1"/>
</dbReference>
<name>A0A3Q2YSX7_HIPCM</name>
<dbReference type="AlphaFoldDB" id="A0A3Q2YSX7"/>
<accession>A0A3Q2YSX7</accession>
<reference evidence="1" key="1">
    <citation type="submission" date="2025-08" db="UniProtKB">
        <authorList>
            <consortium name="Ensembl"/>
        </authorList>
    </citation>
    <scope>IDENTIFICATION</scope>
</reference>
<evidence type="ECO:0000313" key="1">
    <source>
        <dbReference type="Ensembl" id="ENSHCOP00000021812.1"/>
    </source>
</evidence>
<protein>
    <submittedName>
        <fullName evidence="1">Uncharacterized protein</fullName>
    </submittedName>
</protein>
<sequence length="78" mass="8818">MKCKCIFKNATTKPQNTEECIPTLRSSFDRGSFHERVKWMYSLCRQTVPNMAVSEGDAVRPVLETVLALSLPVQADKD</sequence>
<evidence type="ECO:0000313" key="2">
    <source>
        <dbReference type="Proteomes" id="UP000264820"/>
    </source>
</evidence>
<dbReference type="Proteomes" id="UP000264820">
    <property type="component" value="Unplaced"/>
</dbReference>
<organism evidence="1 2">
    <name type="scientific">Hippocampus comes</name>
    <name type="common">Tiger tail seahorse</name>
    <dbReference type="NCBI Taxonomy" id="109280"/>
    <lineage>
        <taxon>Eukaryota</taxon>
        <taxon>Metazoa</taxon>
        <taxon>Chordata</taxon>
        <taxon>Craniata</taxon>
        <taxon>Vertebrata</taxon>
        <taxon>Euteleostomi</taxon>
        <taxon>Actinopterygii</taxon>
        <taxon>Neopterygii</taxon>
        <taxon>Teleostei</taxon>
        <taxon>Neoteleostei</taxon>
        <taxon>Acanthomorphata</taxon>
        <taxon>Syngnathiaria</taxon>
        <taxon>Syngnathiformes</taxon>
        <taxon>Syngnathoidei</taxon>
        <taxon>Syngnathidae</taxon>
        <taxon>Hippocampus</taxon>
    </lineage>
</organism>
<reference evidence="1" key="2">
    <citation type="submission" date="2025-09" db="UniProtKB">
        <authorList>
            <consortium name="Ensembl"/>
        </authorList>
    </citation>
    <scope>IDENTIFICATION</scope>
</reference>
<keyword evidence="2" id="KW-1185">Reference proteome</keyword>
<proteinExistence type="predicted"/>